<feature type="domain" description="AFP-like" evidence="6">
    <location>
        <begin position="258"/>
        <end position="315"/>
    </location>
</feature>
<dbReference type="EMBL" id="SJPQ01000002">
    <property type="protein sequence ID" value="TWT88224.1"/>
    <property type="molecule type" value="Genomic_DNA"/>
</dbReference>
<reference evidence="7 8" key="1">
    <citation type="submission" date="2019-02" db="EMBL/GenBank/DDBJ databases">
        <title>Deep-cultivation of Planctomycetes and their phenomic and genomic characterization uncovers novel biology.</title>
        <authorList>
            <person name="Wiegand S."/>
            <person name="Jogler M."/>
            <person name="Boedeker C."/>
            <person name="Pinto D."/>
            <person name="Vollmers J."/>
            <person name="Rivas-Marin E."/>
            <person name="Kohn T."/>
            <person name="Peeters S.H."/>
            <person name="Heuer A."/>
            <person name="Rast P."/>
            <person name="Oberbeckmann S."/>
            <person name="Bunk B."/>
            <person name="Jeske O."/>
            <person name="Meyerdierks A."/>
            <person name="Storesund J.E."/>
            <person name="Kallscheuer N."/>
            <person name="Luecker S."/>
            <person name="Lage O.M."/>
            <person name="Pohl T."/>
            <person name="Merkel B.J."/>
            <person name="Hornburger P."/>
            <person name="Mueller R.-W."/>
            <person name="Bruemmer F."/>
            <person name="Labrenz M."/>
            <person name="Spormann A.M."/>
            <person name="Op Den Camp H."/>
            <person name="Overmann J."/>
            <person name="Amann R."/>
            <person name="Jetten M.S.M."/>
            <person name="Mascher T."/>
            <person name="Medema M.H."/>
            <person name="Devos D.P."/>
            <person name="Kaster A.-K."/>
            <person name="Ovreas L."/>
            <person name="Rohde M."/>
            <person name="Galperin M.Y."/>
            <person name="Jogler C."/>
        </authorList>
    </citation>
    <scope>NUCLEOTIDE SEQUENCE [LARGE SCALE GENOMIC DNA]</scope>
    <source>
        <strain evidence="7 8">Mal64</strain>
    </source>
</reference>
<gene>
    <name evidence="7" type="ORF">Mal64_17030</name>
</gene>
<evidence type="ECO:0000256" key="3">
    <source>
        <dbReference type="ARBA" id="ARBA00022764"/>
    </source>
</evidence>
<evidence type="ECO:0000256" key="5">
    <source>
        <dbReference type="SAM" id="SignalP"/>
    </source>
</evidence>
<accession>A0A5C5ZLA6</accession>
<keyword evidence="7" id="KW-0966">Cell projection</keyword>
<evidence type="ECO:0000256" key="1">
    <source>
        <dbReference type="ARBA" id="ARBA00004418"/>
    </source>
</evidence>
<dbReference type="NCBIfam" id="TIGR03170">
    <property type="entry name" value="flgA_cterm"/>
    <property type="match status" value="1"/>
</dbReference>
<dbReference type="PANTHER" id="PTHR36307">
    <property type="entry name" value="FLAGELLA BASAL BODY P-RING FORMATION PROTEIN FLGA"/>
    <property type="match status" value="1"/>
</dbReference>
<dbReference type="OrthoDB" id="247482at2"/>
<comment type="caution">
    <text evidence="7">The sequence shown here is derived from an EMBL/GenBank/DDBJ whole genome shotgun (WGS) entry which is preliminary data.</text>
</comment>
<evidence type="ECO:0000259" key="6">
    <source>
        <dbReference type="PROSITE" id="PS50844"/>
    </source>
</evidence>
<dbReference type="Gene3D" id="3.90.1210.10">
    <property type="entry name" value="Antifreeze-like/N-acetylneuraminic acid synthase C-terminal domain"/>
    <property type="match status" value="1"/>
</dbReference>
<feature type="region of interest" description="Disordered" evidence="4">
    <location>
        <begin position="113"/>
        <end position="164"/>
    </location>
</feature>
<dbReference type="InterPro" id="IPR017585">
    <property type="entry name" value="SAF_FlgA"/>
</dbReference>
<keyword evidence="7" id="KW-0282">Flagellum</keyword>
<dbReference type="AlphaFoldDB" id="A0A5C5ZLA6"/>
<evidence type="ECO:0000313" key="8">
    <source>
        <dbReference type="Proteomes" id="UP000315440"/>
    </source>
</evidence>
<dbReference type="GO" id="GO:0044780">
    <property type="term" value="P:bacterial-type flagellum assembly"/>
    <property type="evidence" value="ECO:0007669"/>
    <property type="project" value="InterPro"/>
</dbReference>
<keyword evidence="3" id="KW-0574">Periplasm</keyword>
<dbReference type="PROSITE" id="PS50844">
    <property type="entry name" value="AFP_LIKE"/>
    <property type="match status" value="1"/>
</dbReference>
<dbReference type="PANTHER" id="PTHR36307:SF1">
    <property type="entry name" value="FLAGELLA BASAL BODY P-RING FORMATION PROTEIN FLGA"/>
    <property type="match status" value="1"/>
</dbReference>
<dbReference type="SMART" id="SM00858">
    <property type="entry name" value="SAF"/>
    <property type="match status" value="1"/>
</dbReference>
<protein>
    <submittedName>
        <fullName evidence="7">Flagellar basal body P-ring biosynthesis protein FlgA</fullName>
    </submittedName>
</protein>
<feature type="compositionally biased region" description="Low complexity" evidence="4">
    <location>
        <begin position="123"/>
        <end position="156"/>
    </location>
</feature>
<feature type="chain" id="PRO_5023151971" evidence="5">
    <location>
        <begin position="20"/>
        <end position="394"/>
    </location>
</feature>
<dbReference type="InterPro" id="IPR039246">
    <property type="entry name" value="Flagellar_FlgA"/>
</dbReference>
<evidence type="ECO:0000256" key="4">
    <source>
        <dbReference type="SAM" id="MobiDB-lite"/>
    </source>
</evidence>
<proteinExistence type="predicted"/>
<dbReference type="GO" id="GO:0042597">
    <property type="term" value="C:periplasmic space"/>
    <property type="evidence" value="ECO:0007669"/>
    <property type="project" value="UniProtKB-SubCell"/>
</dbReference>
<evidence type="ECO:0000256" key="2">
    <source>
        <dbReference type="ARBA" id="ARBA00022729"/>
    </source>
</evidence>
<keyword evidence="8" id="KW-1185">Reference proteome</keyword>
<dbReference type="InterPro" id="IPR013974">
    <property type="entry name" value="SAF"/>
</dbReference>
<keyword evidence="2 5" id="KW-0732">Signal</keyword>
<comment type="subcellular location">
    <subcellularLocation>
        <location evidence="1">Periplasm</location>
    </subcellularLocation>
</comment>
<organism evidence="7 8">
    <name type="scientific">Pseudobythopirellula maris</name>
    <dbReference type="NCBI Taxonomy" id="2527991"/>
    <lineage>
        <taxon>Bacteria</taxon>
        <taxon>Pseudomonadati</taxon>
        <taxon>Planctomycetota</taxon>
        <taxon>Planctomycetia</taxon>
        <taxon>Pirellulales</taxon>
        <taxon>Lacipirellulaceae</taxon>
        <taxon>Pseudobythopirellula</taxon>
    </lineage>
</organism>
<dbReference type="RefSeq" id="WP_146399099.1">
    <property type="nucleotide sequence ID" value="NZ_SJPQ01000002.1"/>
</dbReference>
<dbReference type="InterPro" id="IPR006190">
    <property type="entry name" value="SAF_AFP_Neu5Ac"/>
</dbReference>
<keyword evidence="7" id="KW-0969">Cilium</keyword>
<dbReference type="Proteomes" id="UP000315440">
    <property type="component" value="Unassembled WGS sequence"/>
</dbReference>
<dbReference type="Gene3D" id="2.30.30.760">
    <property type="match status" value="1"/>
</dbReference>
<evidence type="ECO:0000313" key="7">
    <source>
        <dbReference type="EMBL" id="TWT88224.1"/>
    </source>
</evidence>
<feature type="signal peptide" evidence="5">
    <location>
        <begin position="1"/>
        <end position="19"/>
    </location>
</feature>
<sequence precursor="true">MLRFVFLALIAFASGFASAADVLLRESAAPGGTIVRLSDVAQVTNAANDAERAALEALPLMPTPAPGVVQHVRAQAVRELLRAQGFDLAELRFGGAIRVEVAGPGAAPITRDAVAHESAPRSTTPQPAALPTAAAAAPRTAPPSITSFRAAAPAATPRRRPATLTYSERRRVEADLVRATEESLRGATGDELYGVDAVELTDSEAMRLAEATGLASVSLVEPIEPGEQGPKRFGLSAPSAAGPIEFVFTARLVRHTPAVVAVRPIARGELVTASHVRLTALSPEEGARTRGVPHSDVDTVIGREAVQNISESSALTTTNCLPVKMVMRGEVVTVLTTGGGIRVQRLAKAKQDGRHGDVIAVETLDSKDQIEARVVGQRRLAVLGSGAAIGGIAR</sequence>
<dbReference type="Pfam" id="PF13144">
    <property type="entry name" value="ChapFlgA"/>
    <property type="match status" value="1"/>
</dbReference>
<name>A0A5C5ZLA6_9BACT</name>